<evidence type="ECO:0000313" key="1">
    <source>
        <dbReference type="EMBL" id="WKA10949.1"/>
    </source>
</evidence>
<reference evidence="1 2" key="1">
    <citation type="journal article" date="2023" name="Hortic Res">
        <title>The complete reference genome for grapevine (Vitis vinifera L.) genetics and breeding.</title>
        <authorList>
            <person name="Shi X."/>
            <person name="Cao S."/>
            <person name="Wang X."/>
            <person name="Huang S."/>
            <person name="Wang Y."/>
            <person name="Liu Z."/>
            <person name="Liu W."/>
            <person name="Leng X."/>
            <person name="Peng Y."/>
            <person name="Wang N."/>
            <person name="Wang Y."/>
            <person name="Ma Z."/>
            <person name="Xu X."/>
            <person name="Zhang F."/>
            <person name="Xue H."/>
            <person name="Zhong H."/>
            <person name="Wang Y."/>
            <person name="Zhang K."/>
            <person name="Velt A."/>
            <person name="Avia K."/>
            <person name="Holtgrawe D."/>
            <person name="Grimplet J."/>
            <person name="Matus J.T."/>
            <person name="Ware D."/>
            <person name="Wu X."/>
            <person name="Wang H."/>
            <person name="Liu C."/>
            <person name="Fang Y."/>
            <person name="Rustenholz C."/>
            <person name="Cheng Z."/>
            <person name="Xiao H."/>
            <person name="Zhou Y."/>
        </authorList>
    </citation>
    <scope>NUCLEOTIDE SEQUENCE [LARGE SCALE GENOMIC DNA]</scope>
    <source>
        <strain evidence="2">cv. Pinot noir / PN40024</strain>
        <tissue evidence="1">Leaf</tissue>
    </source>
</reference>
<name>A0ABY9DWU4_VITVI</name>
<dbReference type="Proteomes" id="UP001227230">
    <property type="component" value="Chromosome 18"/>
</dbReference>
<sequence>MVKSCLDSISYDQLRAHGSHTYGAVVVGCDMNWANTHLHFKCVHHGPCRWNGYHLSSGRVSTTGTINTTIDVQSCWWDQPTFNTHRFARSLRFGVKFPSPPPPPRSTLSSLPDHQLLQYVLVCIK</sequence>
<dbReference type="PROSITE" id="PS51257">
    <property type="entry name" value="PROKAR_LIPOPROTEIN"/>
    <property type="match status" value="1"/>
</dbReference>
<proteinExistence type="predicted"/>
<dbReference type="EMBL" id="CP126665">
    <property type="protein sequence ID" value="WKA10949.1"/>
    <property type="molecule type" value="Genomic_DNA"/>
</dbReference>
<accession>A0ABY9DWU4</accession>
<organism evidence="1 2">
    <name type="scientific">Vitis vinifera</name>
    <name type="common">Grape</name>
    <dbReference type="NCBI Taxonomy" id="29760"/>
    <lineage>
        <taxon>Eukaryota</taxon>
        <taxon>Viridiplantae</taxon>
        <taxon>Streptophyta</taxon>
        <taxon>Embryophyta</taxon>
        <taxon>Tracheophyta</taxon>
        <taxon>Spermatophyta</taxon>
        <taxon>Magnoliopsida</taxon>
        <taxon>eudicotyledons</taxon>
        <taxon>Gunneridae</taxon>
        <taxon>Pentapetalae</taxon>
        <taxon>rosids</taxon>
        <taxon>Vitales</taxon>
        <taxon>Vitaceae</taxon>
        <taxon>Viteae</taxon>
        <taxon>Vitis</taxon>
    </lineage>
</organism>
<protein>
    <submittedName>
        <fullName evidence="1">Uncharacterized protein</fullName>
    </submittedName>
</protein>
<keyword evidence="2" id="KW-1185">Reference proteome</keyword>
<evidence type="ECO:0000313" key="2">
    <source>
        <dbReference type="Proteomes" id="UP001227230"/>
    </source>
</evidence>
<gene>
    <name evidence="1" type="ORF">VitviT2T_028490</name>
</gene>